<feature type="signal peptide" evidence="7">
    <location>
        <begin position="1"/>
        <end position="23"/>
    </location>
</feature>
<dbReference type="InterPro" id="IPR002889">
    <property type="entry name" value="WSC_carb-bd"/>
</dbReference>
<proteinExistence type="predicted"/>
<dbReference type="EMBL" id="MPUK01000007">
    <property type="protein sequence ID" value="ONH66546.1"/>
    <property type="molecule type" value="Genomic_DNA"/>
</dbReference>
<protein>
    <submittedName>
        <fullName evidence="9">Cell wall integrity and stress response component 4</fullName>
    </submittedName>
</protein>
<dbReference type="PANTHER" id="PTHR15549">
    <property type="entry name" value="PAIRED IMMUNOGLOBULIN-LIKE TYPE 2 RECEPTOR"/>
    <property type="match status" value="1"/>
</dbReference>
<dbReference type="SMART" id="SM00321">
    <property type="entry name" value="WSC"/>
    <property type="match status" value="1"/>
</dbReference>
<reference evidence="10" key="1">
    <citation type="journal article" date="2017" name="Genome Announc.">
        <title>Genome sequences of Cyberlindnera fabianii 65, Pichia kudriavzevii 129, and Saccharomyces cerevisiae 131 isolated from fermented masau fruits in Zimbabwe.</title>
        <authorList>
            <person name="van Rijswijck I.M.H."/>
            <person name="Derks M.F.L."/>
            <person name="Abee T."/>
            <person name="de Ridder D."/>
            <person name="Smid E.J."/>
        </authorList>
    </citation>
    <scope>NUCLEOTIDE SEQUENCE [LARGE SCALE GENOMIC DNA]</scope>
    <source>
        <strain evidence="10">65</strain>
    </source>
</reference>
<feature type="region of interest" description="Disordered" evidence="5">
    <location>
        <begin position="204"/>
        <end position="243"/>
    </location>
</feature>
<feature type="region of interest" description="Disordered" evidence="5">
    <location>
        <begin position="112"/>
        <end position="165"/>
    </location>
</feature>
<dbReference type="GO" id="GO:0071944">
    <property type="term" value="C:cell periphery"/>
    <property type="evidence" value="ECO:0007669"/>
    <property type="project" value="UniProtKB-ARBA"/>
</dbReference>
<evidence type="ECO:0000259" key="8">
    <source>
        <dbReference type="PROSITE" id="PS51212"/>
    </source>
</evidence>
<evidence type="ECO:0000256" key="6">
    <source>
        <dbReference type="SAM" id="Phobius"/>
    </source>
</evidence>
<dbReference type="InterPro" id="IPR051694">
    <property type="entry name" value="Immunoregulatory_rcpt-like"/>
</dbReference>
<evidence type="ECO:0000256" key="1">
    <source>
        <dbReference type="ARBA" id="ARBA00004167"/>
    </source>
</evidence>
<feature type="transmembrane region" description="Helical" evidence="6">
    <location>
        <begin position="174"/>
        <end position="195"/>
    </location>
</feature>
<dbReference type="PROSITE" id="PS51212">
    <property type="entry name" value="WSC"/>
    <property type="match status" value="1"/>
</dbReference>
<dbReference type="VEuPathDB" id="FungiDB:BON22_3680"/>
<dbReference type="STRING" id="36022.A0A1V2L5J9"/>
<dbReference type="AlphaFoldDB" id="A0A1V2L5J9"/>
<name>A0A1V2L5J9_CYBFA</name>
<dbReference type="Pfam" id="PF01822">
    <property type="entry name" value="WSC"/>
    <property type="match status" value="1"/>
</dbReference>
<evidence type="ECO:0000256" key="7">
    <source>
        <dbReference type="SAM" id="SignalP"/>
    </source>
</evidence>
<accession>A0A1V2L5J9</accession>
<keyword evidence="2 6" id="KW-0812">Transmembrane</keyword>
<dbReference type="Proteomes" id="UP000189513">
    <property type="component" value="Unassembled WGS sequence"/>
</dbReference>
<sequence length="289" mass="30960">MFTLDRRQLTLAILACLVLPTRATQAMCSSQNTGYSLTTSDYMSNGLCRDTCSSGGYALAIVLGKNCWCSNTAPGSTTDVSDCSENCPGYPSEQCGNQSNNLYGYIEISEPSSTAGGSSTTTTSRSAQTQLTTTQVVSTVISVPSQTNNANSNEDGSNSNDSSSKGFFDSPGKVAGTFTAVGVVIVAILGALLWFCCFRNRSDDDDDDEESAHSSQNDEKVAGPGVAPSSSIPMPLGPDNYMDEDDFVEVDQRLDPRQMFMNWENGSRKSLADEMDYSRRVLRVTNADD</sequence>
<comment type="subcellular location">
    <subcellularLocation>
        <location evidence="1">Membrane</location>
        <topology evidence="1">Single-pass membrane protein</topology>
    </subcellularLocation>
</comment>
<dbReference type="GO" id="GO:0016020">
    <property type="term" value="C:membrane"/>
    <property type="evidence" value="ECO:0007669"/>
    <property type="project" value="UniProtKB-SubCell"/>
</dbReference>
<comment type="caution">
    <text evidence="9">The sequence shown here is derived from an EMBL/GenBank/DDBJ whole genome shotgun (WGS) entry which is preliminary data.</text>
</comment>
<evidence type="ECO:0000256" key="2">
    <source>
        <dbReference type="ARBA" id="ARBA00022692"/>
    </source>
</evidence>
<feature type="compositionally biased region" description="Low complexity" evidence="5">
    <location>
        <begin position="112"/>
        <end position="164"/>
    </location>
</feature>
<evidence type="ECO:0000313" key="9">
    <source>
        <dbReference type="EMBL" id="ONH66546.1"/>
    </source>
</evidence>
<feature type="domain" description="WSC" evidence="8">
    <location>
        <begin position="22"/>
        <end position="108"/>
    </location>
</feature>
<keyword evidence="7" id="KW-0732">Signal</keyword>
<feature type="chain" id="PRO_5012640699" evidence="7">
    <location>
        <begin position="24"/>
        <end position="289"/>
    </location>
</feature>
<evidence type="ECO:0000256" key="4">
    <source>
        <dbReference type="ARBA" id="ARBA00023136"/>
    </source>
</evidence>
<evidence type="ECO:0000256" key="5">
    <source>
        <dbReference type="SAM" id="MobiDB-lite"/>
    </source>
</evidence>
<evidence type="ECO:0000313" key="10">
    <source>
        <dbReference type="Proteomes" id="UP000189513"/>
    </source>
</evidence>
<dbReference type="PANTHER" id="PTHR15549:SF26">
    <property type="entry name" value="AXIAL BUDDING PATTERN PROTEIN 2-RELATED"/>
    <property type="match status" value="1"/>
</dbReference>
<keyword evidence="10" id="KW-1185">Reference proteome</keyword>
<evidence type="ECO:0000256" key="3">
    <source>
        <dbReference type="ARBA" id="ARBA00022989"/>
    </source>
</evidence>
<keyword evidence="4 6" id="KW-0472">Membrane</keyword>
<organism evidence="9 10">
    <name type="scientific">Cyberlindnera fabianii</name>
    <name type="common">Yeast</name>
    <name type="synonym">Hansenula fabianii</name>
    <dbReference type="NCBI Taxonomy" id="36022"/>
    <lineage>
        <taxon>Eukaryota</taxon>
        <taxon>Fungi</taxon>
        <taxon>Dikarya</taxon>
        <taxon>Ascomycota</taxon>
        <taxon>Saccharomycotina</taxon>
        <taxon>Saccharomycetes</taxon>
        <taxon>Phaffomycetales</taxon>
        <taxon>Phaffomycetaceae</taxon>
        <taxon>Cyberlindnera</taxon>
    </lineage>
</organism>
<keyword evidence="3 6" id="KW-1133">Transmembrane helix</keyword>
<gene>
    <name evidence="9" type="ORF">BON22_3680</name>
</gene>